<gene>
    <name evidence="6" type="ORF">DFQ27_000524</name>
</gene>
<evidence type="ECO:0000313" key="7">
    <source>
        <dbReference type="Proteomes" id="UP000807716"/>
    </source>
</evidence>
<evidence type="ECO:0000256" key="3">
    <source>
        <dbReference type="ARBA" id="ARBA00030602"/>
    </source>
</evidence>
<dbReference type="Proteomes" id="UP000807716">
    <property type="component" value="Unassembled WGS sequence"/>
</dbReference>
<dbReference type="InterPro" id="IPR013024">
    <property type="entry name" value="GGCT-like"/>
</dbReference>
<comment type="similarity">
    <text evidence="1">Belongs to the gamma-glutamylcyclotransferase family.</text>
</comment>
<dbReference type="InterPro" id="IPR036568">
    <property type="entry name" value="GGCT-like_sf"/>
</dbReference>
<evidence type="ECO:0000259" key="5">
    <source>
        <dbReference type="Pfam" id="PF06094"/>
    </source>
</evidence>
<evidence type="ECO:0000256" key="4">
    <source>
        <dbReference type="SAM" id="MobiDB-lite"/>
    </source>
</evidence>
<feature type="region of interest" description="Disordered" evidence="4">
    <location>
        <begin position="112"/>
        <end position="133"/>
    </location>
</feature>
<evidence type="ECO:0000313" key="6">
    <source>
        <dbReference type="EMBL" id="KAG0265574.1"/>
    </source>
</evidence>
<name>A0A9P6U9Y0_9FUNG</name>
<dbReference type="PANTHER" id="PTHR31544:SF2">
    <property type="entry name" value="AIG2-LIKE PROTEIN D"/>
    <property type="match status" value="1"/>
</dbReference>
<feature type="domain" description="Gamma-glutamylcyclotransferase AIG2-like" evidence="5">
    <location>
        <begin position="7"/>
        <end position="112"/>
    </location>
</feature>
<dbReference type="Gene3D" id="3.10.490.10">
    <property type="entry name" value="Gamma-glutamyl cyclotransferase-like"/>
    <property type="match status" value="1"/>
</dbReference>
<dbReference type="OrthoDB" id="1044435at2759"/>
<organism evidence="6 7">
    <name type="scientific">Actinomortierella ambigua</name>
    <dbReference type="NCBI Taxonomy" id="1343610"/>
    <lineage>
        <taxon>Eukaryota</taxon>
        <taxon>Fungi</taxon>
        <taxon>Fungi incertae sedis</taxon>
        <taxon>Mucoromycota</taxon>
        <taxon>Mortierellomycotina</taxon>
        <taxon>Mortierellomycetes</taxon>
        <taxon>Mortierellales</taxon>
        <taxon>Mortierellaceae</taxon>
        <taxon>Actinomortierella</taxon>
    </lineage>
</organism>
<evidence type="ECO:0000256" key="2">
    <source>
        <dbReference type="ARBA" id="ARBA00022679"/>
    </source>
</evidence>
<accession>A0A9P6U9Y0</accession>
<protein>
    <recommendedName>
        <fullName evidence="3">Putative gamma-glutamylcyclotransferase</fullName>
    </recommendedName>
</protein>
<dbReference type="SUPFAM" id="SSF110857">
    <property type="entry name" value="Gamma-glutamyl cyclotransferase-like"/>
    <property type="match status" value="1"/>
</dbReference>
<dbReference type="InterPro" id="IPR009288">
    <property type="entry name" value="AIG2-like_dom"/>
</dbReference>
<dbReference type="AlphaFoldDB" id="A0A9P6U9Y0"/>
<keyword evidence="2" id="KW-0808">Transferase</keyword>
<comment type="caution">
    <text evidence="6">The sequence shown here is derived from an EMBL/GenBank/DDBJ whole genome shotgun (WGS) entry which is preliminary data.</text>
</comment>
<keyword evidence="7" id="KW-1185">Reference proteome</keyword>
<evidence type="ECO:0000256" key="1">
    <source>
        <dbReference type="ARBA" id="ARBA00008861"/>
    </source>
</evidence>
<dbReference type="CDD" id="cd06661">
    <property type="entry name" value="GGCT_like"/>
    <property type="match status" value="1"/>
</dbReference>
<dbReference type="Pfam" id="PF06094">
    <property type="entry name" value="GGACT"/>
    <property type="match status" value="1"/>
</dbReference>
<proteinExistence type="inferred from homology"/>
<dbReference type="EMBL" id="JAAAJB010000113">
    <property type="protein sequence ID" value="KAG0265574.1"/>
    <property type="molecule type" value="Genomic_DNA"/>
</dbReference>
<dbReference type="GO" id="GO:0016740">
    <property type="term" value="F:transferase activity"/>
    <property type="evidence" value="ECO:0007669"/>
    <property type="project" value="UniProtKB-KW"/>
</dbReference>
<reference evidence="6" key="1">
    <citation type="journal article" date="2020" name="Fungal Divers.">
        <title>Resolving the Mortierellaceae phylogeny through synthesis of multi-gene phylogenetics and phylogenomics.</title>
        <authorList>
            <person name="Vandepol N."/>
            <person name="Liber J."/>
            <person name="Desiro A."/>
            <person name="Na H."/>
            <person name="Kennedy M."/>
            <person name="Barry K."/>
            <person name="Grigoriev I.V."/>
            <person name="Miller A.N."/>
            <person name="O'Donnell K."/>
            <person name="Stajich J.E."/>
            <person name="Bonito G."/>
        </authorList>
    </citation>
    <scope>NUCLEOTIDE SEQUENCE</scope>
    <source>
        <strain evidence="6">BC1065</strain>
    </source>
</reference>
<dbReference type="PANTHER" id="PTHR31544">
    <property type="entry name" value="AIG2-LIKE PROTEIN D"/>
    <property type="match status" value="1"/>
</dbReference>
<dbReference type="InterPro" id="IPR045038">
    <property type="entry name" value="AIG2-like"/>
</dbReference>
<sequence>MPNAHPCFFYGSLMDPRVLNAVTRPEADAEHYSVRASISGFIRHPYHNQPYPGIIPVDDPSRTVNGILVFGHSDLERHRLDQFEGSEYPRSVQKVQILDPVPAKYAAAVVHSSDNQHQHHHHHHHHHQGDDMTPAGTVLEAYAYVFEGPLEHLDRTREWDFAAFQRENCARWISASPDFATMIERSTIPLSSSSVSVTVLSSVQA</sequence>
<feature type="compositionally biased region" description="Basic residues" evidence="4">
    <location>
        <begin position="118"/>
        <end position="127"/>
    </location>
</feature>